<reference evidence="1 2" key="1">
    <citation type="submission" date="2017-09" db="EMBL/GenBank/DDBJ databases">
        <authorList>
            <person name="Varghese N."/>
            <person name="Submissions S."/>
        </authorList>
    </citation>
    <scope>NUCLEOTIDE SEQUENCE [LARGE SCALE GENOMIC DNA]</scope>
    <source>
        <strain evidence="1 2">OK806</strain>
    </source>
</reference>
<dbReference type="Proteomes" id="UP000219522">
    <property type="component" value="Unassembled WGS sequence"/>
</dbReference>
<sequence length="131" mass="14255">MNDNRTQRILVTINSALDADKQEVEDLTQSLFAELEPIVDVARVSSGKAPTGSKAIDTAIIGQLALSLVHSGGVLVTAIGAAQAWLLRQNGRSILIEFDGSKIELKGPSRACRYTQRRCRATTARKLVYFQ</sequence>
<proteinExistence type="predicted"/>
<name>A0A7Z7I9D0_9BURK</name>
<organism evidence="1 2">
    <name type="scientific">Caballeronia arationis</name>
    <dbReference type="NCBI Taxonomy" id="1777142"/>
    <lineage>
        <taxon>Bacteria</taxon>
        <taxon>Pseudomonadati</taxon>
        <taxon>Pseudomonadota</taxon>
        <taxon>Betaproteobacteria</taxon>
        <taxon>Burkholderiales</taxon>
        <taxon>Burkholderiaceae</taxon>
        <taxon>Caballeronia</taxon>
    </lineage>
</organism>
<evidence type="ECO:0000313" key="2">
    <source>
        <dbReference type="Proteomes" id="UP000219522"/>
    </source>
</evidence>
<protein>
    <submittedName>
        <fullName evidence="1">Uncharacterized protein</fullName>
    </submittedName>
</protein>
<accession>A0A7Z7I9D0</accession>
<dbReference type="RefSeq" id="WP_143753628.1">
    <property type="nucleotide sequence ID" value="NZ_OCSU01000002.1"/>
</dbReference>
<keyword evidence="2" id="KW-1185">Reference proteome</keyword>
<evidence type="ECO:0000313" key="1">
    <source>
        <dbReference type="EMBL" id="SOE81020.1"/>
    </source>
</evidence>
<gene>
    <name evidence="1" type="ORF">SAMN05446927_4274</name>
</gene>
<comment type="caution">
    <text evidence="1">The sequence shown here is derived from an EMBL/GenBank/DDBJ whole genome shotgun (WGS) entry which is preliminary data.</text>
</comment>
<dbReference type="EMBL" id="OCSU01000002">
    <property type="protein sequence ID" value="SOE81020.1"/>
    <property type="molecule type" value="Genomic_DNA"/>
</dbReference>
<dbReference type="AlphaFoldDB" id="A0A7Z7I9D0"/>